<dbReference type="InterPro" id="IPR041394">
    <property type="entry name" value="HEPN_Cthe2314"/>
</dbReference>
<gene>
    <name evidence="2" type="ORF">OMP40_03235</name>
</gene>
<dbReference type="EMBL" id="JAPDIA010000001">
    <property type="protein sequence ID" value="MDG0808528.1"/>
    <property type="molecule type" value="Genomic_DNA"/>
</dbReference>
<sequence>MKSINSFGEIDNARKNNDHNVSHHLGGKKYLELAELAKMILDNTNALYNGIEEALELLPNRTRLTTKKFNADFGLINKIEENEKVFKKKALKIKSKFSHQDIQKINQLSVRYIGWANNRMDEVVSWKVRYSHPPMASIYYRLIDVASRLHESARSLGYSAELFAEAVNFNYVDLDKHWVKFDGMNYRYFIHSALLRIYGVYDKLGMVIQDIFEVELGDVTFEAVIEHLRVTDGEDRYLNSLPPLKICNRILSTASYKKLYDSRQDFFHLLVMQDFMNPRYKEVLDTELMIAIIDNCKMIYELIDSLDIALVHFHRIGTYHQNTKT</sequence>
<reference evidence="2" key="1">
    <citation type="submission" date="2022-10" db="EMBL/GenBank/DDBJ databases">
        <title>Comparative genomic analysis of Cohnella hashimotonis sp. nov., isolated from the International Space Station.</title>
        <authorList>
            <person name="Simpson A."/>
            <person name="Venkateswaran K."/>
        </authorList>
    </citation>
    <scope>NUCLEOTIDE SEQUENCE</scope>
    <source>
        <strain evidence="2">DSM 28161</strain>
    </source>
</reference>
<organism evidence="2 3">
    <name type="scientific">Cohnella rhizosphaerae</name>
    <dbReference type="NCBI Taxonomy" id="1457232"/>
    <lineage>
        <taxon>Bacteria</taxon>
        <taxon>Bacillati</taxon>
        <taxon>Bacillota</taxon>
        <taxon>Bacilli</taxon>
        <taxon>Bacillales</taxon>
        <taxon>Paenibacillaceae</taxon>
        <taxon>Cohnella</taxon>
    </lineage>
</organism>
<proteinExistence type="predicted"/>
<dbReference type="Proteomes" id="UP001153404">
    <property type="component" value="Unassembled WGS sequence"/>
</dbReference>
<dbReference type="Pfam" id="PF18730">
    <property type="entry name" value="HEPN_Cthe2314"/>
    <property type="match status" value="1"/>
</dbReference>
<evidence type="ECO:0000313" key="2">
    <source>
        <dbReference type="EMBL" id="MDG0808528.1"/>
    </source>
</evidence>
<evidence type="ECO:0000259" key="1">
    <source>
        <dbReference type="Pfam" id="PF18730"/>
    </source>
</evidence>
<keyword evidence="3" id="KW-1185">Reference proteome</keyword>
<accession>A0A9X4QRR1</accession>
<evidence type="ECO:0000313" key="3">
    <source>
        <dbReference type="Proteomes" id="UP001153404"/>
    </source>
</evidence>
<dbReference type="AlphaFoldDB" id="A0A9X4QRR1"/>
<name>A0A9X4QRR1_9BACL</name>
<feature type="domain" description="Cthe-2314-like HEPN" evidence="1">
    <location>
        <begin position="146"/>
        <end position="283"/>
    </location>
</feature>
<protein>
    <submittedName>
        <fullName evidence="2">Cthe_2314 family HEPN domain-containing protein</fullName>
    </submittedName>
</protein>
<comment type="caution">
    <text evidence="2">The sequence shown here is derived from an EMBL/GenBank/DDBJ whole genome shotgun (WGS) entry which is preliminary data.</text>
</comment>
<dbReference type="RefSeq" id="WP_277529072.1">
    <property type="nucleotide sequence ID" value="NZ_JAPDIA010000001.1"/>
</dbReference>